<dbReference type="EMBL" id="JAEDAE010000012">
    <property type="protein sequence ID" value="MBH8560244.1"/>
    <property type="molecule type" value="Genomic_DNA"/>
</dbReference>
<organism evidence="2 3">
    <name type="scientific">Hymenobacter negativus</name>
    <dbReference type="NCBI Taxonomy" id="2795026"/>
    <lineage>
        <taxon>Bacteria</taxon>
        <taxon>Pseudomonadati</taxon>
        <taxon>Bacteroidota</taxon>
        <taxon>Cytophagia</taxon>
        <taxon>Cytophagales</taxon>
        <taxon>Hymenobacteraceae</taxon>
        <taxon>Hymenobacter</taxon>
    </lineage>
</organism>
<protein>
    <submittedName>
        <fullName evidence="2">DUF4270 family protein</fullName>
    </submittedName>
</protein>
<dbReference type="InterPro" id="IPR025366">
    <property type="entry name" value="DUF4270"/>
</dbReference>
<name>A0ABS0QDK6_9BACT</name>
<proteinExistence type="predicted"/>
<evidence type="ECO:0000256" key="1">
    <source>
        <dbReference type="SAM" id="SignalP"/>
    </source>
</evidence>
<gene>
    <name evidence="2" type="ORF">I7X13_19445</name>
</gene>
<dbReference type="PROSITE" id="PS51257">
    <property type="entry name" value="PROKAR_LIPOPROTEIN"/>
    <property type="match status" value="1"/>
</dbReference>
<dbReference type="RefSeq" id="WP_198076757.1">
    <property type="nucleotide sequence ID" value="NZ_JAEDAE010000012.1"/>
</dbReference>
<sequence>MNWLTSRCAPLVAFAALALTGCDTGTALNVDLPDTTGISTQYLDLPVTSGTVRLAPVQSLKTDRFLIGRLNDNVAGQTEARAYFNLFNGAVADSLPSKFTAPVMDSVVMVLGFDKVNGATTPVQYDVYQLLNPLDDRQVYDASTTTPVGTPLGLNLTSRLDRTQVQIVTAAVAATAANPAVPAVTTIAPDPTVRLILQRTTASAGQPAVPSAFFTNFFQKLQQPGFTQAQFDALLKGIAITPSAGHNGNILSFGQNGLPRIIVYFHSTGATNNVLKHFYGIYFGPVSSYLASGTSTASDPRYYTQITNALPPALQALATRPGFVASGDLNNTSYAQEGTGLGTRITFTGLTALAAKPGLTINRAELRVPVKPFSNALFTNPARLYALEVNTANEVLQRIVNYTSVDRVVQADGTLQIGAGNPAYSVLFDGTSSQPYYSIPVTTYMQAYLTNKLDSTPDALVLAPSLRSYGNLSLNPLSLDRAAIDAAKITLRIYYSQR</sequence>
<keyword evidence="1" id="KW-0732">Signal</keyword>
<evidence type="ECO:0000313" key="2">
    <source>
        <dbReference type="EMBL" id="MBH8560244.1"/>
    </source>
</evidence>
<evidence type="ECO:0000313" key="3">
    <source>
        <dbReference type="Proteomes" id="UP000625631"/>
    </source>
</evidence>
<accession>A0ABS0QDK6</accession>
<dbReference type="Proteomes" id="UP000625631">
    <property type="component" value="Unassembled WGS sequence"/>
</dbReference>
<dbReference type="Pfam" id="PF14092">
    <property type="entry name" value="DUF4270"/>
    <property type="match status" value="1"/>
</dbReference>
<comment type="caution">
    <text evidence="2">The sequence shown here is derived from an EMBL/GenBank/DDBJ whole genome shotgun (WGS) entry which is preliminary data.</text>
</comment>
<feature type="signal peptide" evidence="1">
    <location>
        <begin position="1"/>
        <end position="18"/>
    </location>
</feature>
<keyword evidence="3" id="KW-1185">Reference proteome</keyword>
<feature type="chain" id="PRO_5047131582" evidence="1">
    <location>
        <begin position="19"/>
        <end position="498"/>
    </location>
</feature>
<reference evidence="2 3" key="1">
    <citation type="submission" date="2020-12" db="EMBL/GenBank/DDBJ databases">
        <title>Hymenobacter sp.</title>
        <authorList>
            <person name="Kim M.K."/>
        </authorList>
    </citation>
    <scope>NUCLEOTIDE SEQUENCE [LARGE SCALE GENOMIC DNA]</scope>
    <source>
        <strain evidence="2 3">BT442</strain>
    </source>
</reference>